<dbReference type="PANTHER" id="PTHR43280">
    <property type="entry name" value="ARAC-FAMILY TRANSCRIPTIONAL REGULATOR"/>
    <property type="match status" value="1"/>
</dbReference>
<evidence type="ECO:0000313" key="6">
    <source>
        <dbReference type="EMBL" id="MEK8127310.1"/>
    </source>
</evidence>
<dbReference type="SMART" id="SM00342">
    <property type="entry name" value="HTH_ARAC"/>
    <property type="match status" value="1"/>
</dbReference>
<comment type="caution">
    <text evidence="6">The sequence shown here is derived from an EMBL/GenBank/DDBJ whole genome shotgun (WGS) entry which is preliminary data.</text>
</comment>
<dbReference type="EMBL" id="JBBPCC010000002">
    <property type="protein sequence ID" value="MEK8127310.1"/>
    <property type="molecule type" value="Genomic_DNA"/>
</dbReference>
<feature type="domain" description="HTH araC/xylS-type" evidence="4">
    <location>
        <begin position="178"/>
        <end position="276"/>
    </location>
</feature>
<dbReference type="Pfam" id="PF12833">
    <property type="entry name" value="HTH_18"/>
    <property type="match status" value="1"/>
</dbReference>
<evidence type="ECO:0000256" key="2">
    <source>
        <dbReference type="ARBA" id="ARBA00023125"/>
    </source>
</evidence>
<dbReference type="Gene3D" id="3.40.50.1980">
    <property type="entry name" value="Nitrogenase molybdenum iron protein domain"/>
    <property type="match status" value="2"/>
</dbReference>
<gene>
    <name evidence="6" type="ORF">WMW72_05220</name>
</gene>
<dbReference type="Proteomes" id="UP001469365">
    <property type="component" value="Unassembled WGS sequence"/>
</dbReference>
<evidence type="ECO:0000259" key="4">
    <source>
        <dbReference type="PROSITE" id="PS01124"/>
    </source>
</evidence>
<dbReference type="PROSITE" id="PS50983">
    <property type="entry name" value="FE_B12_PBP"/>
    <property type="match status" value="1"/>
</dbReference>
<dbReference type="PROSITE" id="PS00041">
    <property type="entry name" value="HTH_ARAC_FAMILY_1"/>
    <property type="match status" value="1"/>
</dbReference>
<dbReference type="SUPFAM" id="SSF51215">
    <property type="entry name" value="Regulatory protein AraC"/>
    <property type="match status" value="1"/>
</dbReference>
<dbReference type="PROSITE" id="PS01124">
    <property type="entry name" value="HTH_ARAC_FAMILY_2"/>
    <property type="match status" value="1"/>
</dbReference>
<sequence length="542" mass="62236">MKESRDIFDRLNDVKAYVTGVQTIRCQEGWTWPETIADTCALIFIYQGRGTFRVHDREVPVGTGHVLLWTRGQRVSAWKEPNEALSMYVIQFSFQSLTKKTGHSSVYREEGAVFPIEGDVCLSRHLQALQLCQQLETAALELQGSRLQYRQTGLLHELLYLIGSELEDDDHEQHSGVARTVDYLHEHYSSSFSLEELASMAGFSPSYYSRLFKKLKGISPSGYMTRLRINRAKELLLLGNESFSDIALHVGYSEEAYFSRMFKKETGYSPAQFVKLGRSHVAIMRYTFNGDLLALGLTPHASVKLTDAEEGSEPGFRANRSKPIVIRSEKEACIADLIRLKPSVIVCDPEWAEDYAPMSRHIAPMVIIPYWEMPWRERLQRIAELVGRKREAEAWLQQYDRKARLASRQLREAIGDRTVIVLRVIGGKLRVYGMQRNIGSVLYQDLQLVPPERVRAVKWRKTVTLQQLPDYEADYILLMASPRKEDRKMLHQLLHSPQWQALSAVRNGTWHEIDKYPWIDYSAWSHDQVIDQTVSLLAGRSG</sequence>
<name>A0ABU9DEL1_9BACL</name>
<dbReference type="Gene3D" id="1.10.10.60">
    <property type="entry name" value="Homeodomain-like"/>
    <property type="match status" value="2"/>
</dbReference>
<dbReference type="InterPro" id="IPR020449">
    <property type="entry name" value="Tscrpt_reg_AraC-type_HTH"/>
</dbReference>
<evidence type="ECO:0000313" key="7">
    <source>
        <dbReference type="Proteomes" id="UP001469365"/>
    </source>
</evidence>
<dbReference type="SUPFAM" id="SSF46689">
    <property type="entry name" value="Homeodomain-like"/>
    <property type="match status" value="2"/>
</dbReference>
<keyword evidence="7" id="KW-1185">Reference proteome</keyword>
<dbReference type="SUPFAM" id="SSF53807">
    <property type="entry name" value="Helical backbone' metal receptor"/>
    <property type="match status" value="1"/>
</dbReference>
<feature type="domain" description="Fe/B12 periplasmic-binding" evidence="5">
    <location>
        <begin position="280"/>
        <end position="541"/>
    </location>
</feature>
<reference evidence="6 7" key="1">
    <citation type="submission" date="2024-04" db="EMBL/GenBank/DDBJ databases">
        <title>draft genome sequnece of Paenibacillus filicis.</title>
        <authorList>
            <person name="Kim D.-U."/>
        </authorList>
    </citation>
    <scope>NUCLEOTIDE SEQUENCE [LARGE SCALE GENOMIC DNA]</scope>
    <source>
        <strain evidence="6 7">KACC14197</strain>
    </source>
</reference>
<keyword evidence="3" id="KW-0804">Transcription</keyword>
<evidence type="ECO:0000259" key="5">
    <source>
        <dbReference type="PROSITE" id="PS50983"/>
    </source>
</evidence>
<dbReference type="RefSeq" id="WP_341414363.1">
    <property type="nucleotide sequence ID" value="NZ_JBBPCC010000002.1"/>
</dbReference>
<dbReference type="Pfam" id="PF02311">
    <property type="entry name" value="AraC_binding"/>
    <property type="match status" value="1"/>
</dbReference>
<keyword evidence="1" id="KW-0805">Transcription regulation</keyword>
<dbReference type="PRINTS" id="PR00032">
    <property type="entry name" value="HTHARAC"/>
</dbReference>
<evidence type="ECO:0000256" key="1">
    <source>
        <dbReference type="ARBA" id="ARBA00023015"/>
    </source>
</evidence>
<dbReference type="PANTHER" id="PTHR43280:SF28">
    <property type="entry name" value="HTH-TYPE TRANSCRIPTIONAL ACTIVATOR RHAS"/>
    <property type="match status" value="1"/>
</dbReference>
<dbReference type="InterPro" id="IPR018062">
    <property type="entry name" value="HTH_AraC-typ_CS"/>
</dbReference>
<protein>
    <submittedName>
        <fullName evidence="6">AraC family transcriptional regulator</fullName>
    </submittedName>
</protein>
<keyword evidence="2" id="KW-0238">DNA-binding</keyword>
<evidence type="ECO:0000256" key="3">
    <source>
        <dbReference type="ARBA" id="ARBA00023163"/>
    </source>
</evidence>
<organism evidence="6 7">
    <name type="scientific">Paenibacillus filicis</name>
    <dbReference type="NCBI Taxonomy" id="669464"/>
    <lineage>
        <taxon>Bacteria</taxon>
        <taxon>Bacillati</taxon>
        <taxon>Bacillota</taxon>
        <taxon>Bacilli</taxon>
        <taxon>Bacillales</taxon>
        <taxon>Paenibacillaceae</taxon>
        <taxon>Paenibacillus</taxon>
    </lineage>
</organism>
<dbReference type="InterPro" id="IPR003313">
    <property type="entry name" value="AraC-bd"/>
</dbReference>
<accession>A0ABU9DEL1</accession>
<proteinExistence type="predicted"/>
<dbReference type="InterPro" id="IPR009057">
    <property type="entry name" value="Homeodomain-like_sf"/>
</dbReference>
<dbReference type="InterPro" id="IPR037923">
    <property type="entry name" value="HTH-like"/>
</dbReference>
<dbReference type="InterPro" id="IPR018060">
    <property type="entry name" value="HTH_AraC"/>
</dbReference>
<dbReference type="InterPro" id="IPR002491">
    <property type="entry name" value="ABC_transptr_periplasmic_BD"/>
</dbReference>
<dbReference type="Pfam" id="PF01497">
    <property type="entry name" value="Peripla_BP_2"/>
    <property type="match status" value="1"/>
</dbReference>